<protein>
    <submittedName>
        <fullName evidence="3">Uncharacterized protein</fullName>
    </submittedName>
</protein>
<dbReference type="CDD" id="cd21099">
    <property type="entry name" value="RXYLT1-like"/>
    <property type="match status" value="1"/>
</dbReference>
<dbReference type="GO" id="GO:0005794">
    <property type="term" value="C:Golgi apparatus"/>
    <property type="evidence" value="ECO:0007669"/>
    <property type="project" value="TreeGrafter"/>
</dbReference>
<gene>
    <name evidence="3" type="ORF">PACLA_8A064539</name>
</gene>
<dbReference type="AlphaFoldDB" id="A0A7D9DFR3"/>
<dbReference type="EMBL" id="CACRXK020000651">
    <property type="protein sequence ID" value="CAB3983742.1"/>
    <property type="molecule type" value="Genomic_DNA"/>
</dbReference>
<dbReference type="GO" id="GO:0035269">
    <property type="term" value="P:protein O-linked glycosylation via mannose"/>
    <property type="evidence" value="ECO:0007669"/>
    <property type="project" value="InterPro"/>
</dbReference>
<reference evidence="3" key="1">
    <citation type="submission" date="2020-04" db="EMBL/GenBank/DDBJ databases">
        <authorList>
            <person name="Alioto T."/>
            <person name="Alioto T."/>
            <person name="Gomez Garrido J."/>
        </authorList>
    </citation>
    <scope>NUCLEOTIDE SEQUENCE</scope>
    <source>
        <strain evidence="3">A484AB</strain>
    </source>
</reference>
<dbReference type="InterPro" id="IPR057538">
    <property type="entry name" value="RXYLT1_C"/>
</dbReference>
<dbReference type="PANTHER" id="PTHR15576">
    <property type="entry name" value="RIBITOL-5-PHOSPHATE XYLOSYLTRANSFERASE 1"/>
    <property type="match status" value="1"/>
</dbReference>
<evidence type="ECO:0000313" key="4">
    <source>
        <dbReference type="Proteomes" id="UP001152795"/>
    </source>
</evidence>
<evidence type="ECO:0000259" key="1">
    <source>
        <dbReference type="Pfam" id="PF24785"/>
    </source>
</evidence>
<dbReference type="OrthoDB" id="8560686at2759"/>
<keyword evidence="4" id="KW-1185">Reference proteome</keyword>
<proteinExistence type="predicted"/>
<dbReference type="Pfam" id="PF24786">
    <property type="entry name" value="RXYLT1_N"/>
    <property type="match status" value="1"/>
</dbReference>
<feature type="domain" description="RXYLT1 C-terminal" evidence="1">
    <location>
        <begin position="210"/>
        <end position="393"/>
    </location>
</feature>
<dbReference type="GO" id="GO:0120053">
    <property type="term" value="F:ribitol beta-1,4-xylosyltransferase activity"/>
    <property type="evidence" value="ECO:0007669"/>
    <property type="project" value="InterPro"/>
</dbReference>
<dbReference type="Proteomes" id="UP001152795">
    <property type="component" value="Unassembled WGS sequence"/>
</dbReference>
<comment type="caution">
    <text evidence="3">The sequence shown here is derived from an EMBL/GenBank/DDBJ whole genome shotgun (WGS) entry which is preliminary data.</text>
</comment>
<evidence type="ECO:0000313" key="3">
    <source>
        <dbReference type="EMBL" id="CAB3983742.1"/>
    </source>
</evidence>
<dbReference type="Pfam" id="PF24785">
    <property type="entry name" value="RXYLT1_C"/>
    <property type="match status" value="1"/>
</dbReference>
<evidence type="ECO:0000259" key="2">
    <source>
        <dbReference type="Pfam" id="PF24786"/>
    </source>
</evidence>
<feature type="domain" description="RXYLT1 N-terminal" evidence="2">
    <location>
        <begin position="66"/>
        <end position="204"/>
    </location>
</feature>
<name>A0A7D9DFR3_PARCT</name>
<sequence length="397" mass="46518">MTFQYGGRKQKRRSTIIWVGLFIFAVYIMITLYSAYSLLENTSGKQKRQERGVLAKSTLSTEIFEVEVWGKAAIGLYFWEHIMEGNLKSKETDLVRLGEKIIDNVKFSFRTGPGIIPQTVPKNSQNVILILNGRVREKIKFAEMWLKSLQMLPNIKNVAVILLGNEQCNNNWLLPYMVKQGGLVNIAYIVYDIPNQGNTIFQWPLGVATYRNFPKVILSESDISHHRQYMCNFLGTVYPNSSRETLQKIFYEHKLYTICYLRLRETWQPTESKETANEYYHALLHSDLTLSPVGVNTECYRLYEACSYGSVPVVEDIQTPGNCLNTPLKLLKYYNAPFIYLKSWAELPEILEKEKQLTLEQKIQRRENLLRWYWKFKRKLQQSFVVQIKRSFFSYLE</sequence>
<dbReference type="InterPro" id="IPR057539">
    <property type="entry name" value="RXYLT1_N"/>
</dbReference>
<accession>A0A7D9DFR3</accession>
<organism evidence="3 4">
    <name type="scientific">Paramuricea clavata</name>
    <name type="common">Red gorgonian</name>
    <name type="synonym">Violescent sea-whip</name>
    <dbReference type="NCBI Taxonomy" id="317549"/>
    <lineage>
        <taxon>Eukaryota</taxon>
        <taxon>Metazoa</taxon>
        <taxon>Cnidaria</taxon>
        <taxon>Anthozoa</taxon>
        <taxon>Octocorallia</taxon>
        <taxon>Malacalcyonacea</taxon>
        <taxon>Plexauridae</taxon>
        <taxon>Paramuricea</taxon>
    </lineage>
</organism>
<dbReference type="InterPro" id="IPR055286">
    <property type="entry name" value="RXYLT1-like"/>
</dbReference>
<dbReference type="PANTHER" id="PTHR15576:SF1">
    <property type="entry name" value="RIBITOL-5-PHOSPHATE XYLOSYLTRANSFERASE 1"/>
    <property type="match status" value="1"/>
</dbReference>